<keyword evidence="1" id="KW-0560">Oxidoreductase</keyword>
<gene>
    <name evidence="3" type="ORF">JCR33_12705</name>
</gene>
<evidence type="ECO:0000256" key="1">
    <source>
        <dbReference type="ARBA" id="ARBA00023002"/>
    </source>
</evidence>
<dbReference type="RefSeq" id="WP_198882464.1">
    <property type="nucleotide sequence ID" value="NZ_JAEKJA010000010.1"/>
</dbReference>
<dbReference type="Proteomes" id="UP000609531">
    <property type="component" value="Unassembled WGS sequence"/>
</dbReference>
<reference evidence="3" key="1">
    <citation type="submission" date="2020-12" db="EMBL/GenBank/DDBJ databases">
        <title>Bacterial taxonomy.</title>
        <authorList>
            <person name="Pan X."/>
        </authorList>
    </citation>
    <scope>NUCLEOTIDE SEQUENCE</scope>
    <source>
        <strain evidence="3">B2012</strain>
    </source>
</reference>
<name>A0A934IQ46_9HYPH</name>
<dbReference type="PANTHER" id="PTHR13847">
    <property type="entry name" value="SARCOSINE DEHYDROGENASE-RELATED"/>
    <property type="match status" value="1"/>
</dbReference>
<dbReference type="AlphaFoldDB" id="A0A934IQ46"/>
<keyword evidence="4" id="KW-1185">Reference proteome</keyword>
<dbReference type="GO" id="GO:0016491">
    <property type="term" value="F:oxidoreductase activity"/>
    <property type="evidence" value="ECO:0007669"/>
    <property type="project" value="UniProtKB-KW"/>
</dbReference>
<proteinExistence type="predicted"/>
<dbReference type="PANTHER" id="PTHR13847:SF287">
    <property type="entry name" value="FAD-DEPENDENT OXIDOREDUCTASE DOMAIN-CONTAINING PROTEIN 1"/>
    <property type="match status" value="1"/>
</dbReference>
<evidence type="ECO:0000259" key="2">
    <source>
        <dbReference type="Pfam" id="PF01266"/>
    </source>
</evidence>
<dbReference type="InterPro" id="IPR036188">
    <property type="entry name" value="FAD/NAD-bd_sf"/>
</dbReference>
<dbReference type="EMBL" id="JAEKJA010000010">
    <property type="protein sequence ID" value="MBJ3776558.1"/>
    <property type="molecule type" value="Genomic_DNA"/>
</dbReference>
<dbReference type="SUPFAM" id="SSF54373">
    <property type="entry name" value="FAD-linked reductases, C-terminal domain"/>
    <property type="match status" value="1"/>
</dbReference>
<evidence type="ECO:0000313" key="4">
    <source>
        <dbReference type="Proteomes" id="UP000609531"/>
    </source>
</evidence>
<dbReference type="Gene3D" id="3.50.50.60">
    <property type="entry name" value="FAD/NAD(P)-binding domain"/>
    <property type="match status" value="1"/>
</dbReference>
<accession>A0A934IQ46</accession>
<sequence>MADAIHAEVAVVGGGLIGSAAAYGLARRGVKTVLLDGDDADIRSARANFGLVWVQGKGMDMPAYQRLTRLSSNRWPEFAARLAEESGIGFDYRRDGGLTVALGEAEFAERSAYVERLRTQFGTNDYDTEMVERTALERLLPEVTLGPEVVGASYCWRDGHLNPLALLRALQVAFLRFGGRLERRARVEAISREGGTFLARTARGEVRSDRLLVAAGSKSAAIAREVGIDVPVRPQRGQVMITERMPPMLPLPITGVRQTGEGTYLVGGTQEEVGFDTSTRVADAANMADRAVRVLPALENVNLVRHWAGLRVMTPDSYPIYEESQTMPGAFVALCHSGATLCAAHAEALAETMATGAIAPDIAGFDHRRFDV</sequence>
<dbReference type="GO" id="GO:0005737">
    <property type="term" value="C:cytoplasm"/>
    <property type="evidence" value="ECO:0007669"/>
    <property type="project" value="TreeGrafter"/>
</dbReference>
<protein>
    <submittedName>
        <fullName evidence="3">FAD-binding oxidoreductase</fullName>
    </submittedName>
</protein>
<dbReference type="SUPFAM" id="SSF51905">
    <property type="entry name" value="FAD/NAD(P)-binding domain"/>
    <property type="match status" value="1"/>
</dbReference>
<comment type="caution">
    <text evidence="3">The sequence shown here is derived from an EMBL/GenBank/DDBJ whole genome shotgun (WGS) entry which is preliminary data.</text>
</comment>
<dbReference type="PRINTS" id="PR00420">
    <property type="entry name" value="RNGMNOXGNASE"/>
</dbReference>
<feature type="domain" description="FAD dependent oxidoreductase" evidence="2">
    <location>
        <begin position="9"/>
        <end position="351"/>
    </location>
</feature>
<dbReference type="Pfam" id="PF01266">
    <property type="entry name" value="DAO"/>
    <property type="match status" value="1"/>
</dbReference>
<evidence type="ECO:0000313" key="3">
    <source>
        <dbReference type="EMBL" id="MBJ3776558.1"/>
    </source>
</evidence>
<dbReference type="InterPro" id="IPR006076">
    <property type="entry name" value="FAD-dep_OxRdtase"/>
</dbReference>
<organism evidence="3 4">
    <name type="scientific">Acuticoccus mangrovi</name>
    <dbReference type="NCBI Taxonomy" id="2796142"/>
    <lineage>
        <taxon>Bacteria</taxon>
        <taxon>Pseudomonadati</taxon>
        <taxon>Pseudomonadota</taxon>
        <taxon>Alphaproteobacteria</taxon>
        <taxon>Hyphomicrobiales</taxon>
        <taxon>Amorphaceae</taxon>
        <taxon>Acuticoccus</taxon>
    </lineage>
</organism>
<dbReference type="Gene3D" id="3.30.9.10">
    <property type="entry name" value="D-Amino Acid Oxidase, subunit A, domain 2"/>
    <property type="match status" value="1"/>
</dbReference>